<feature type="region of interest" description="Disordered" evidence="3">
    <location>
        <begin position="565"/>
        <end position="597"/>
    </location>
</feature>
<feature type="compositionally biased region" description="Low complexity" evidence="3">
    <location>
        <begin position="229"/>
        <end position="239"/>
    </location>
</feature>
<evidence type="ECO:0000259" key="4">
    <source>
        <dbReference type="PROSITE" id="PS50031"/>
    </source>
</evidence>
<keyword evidence="2" id="KW-0175">Coiled coil</keyword>
<evidence type="ECO:0000259" key="5">
    <source>
        <dbReference type="PROSITE" id="PS50222"/>
    </source>
</evidence>
<feature type="domain" description="EH" evidence="4">
    <location>
        <begin position="8"/>
        <end position="95"/>
    </location>
</feature>
<reference evidence="6 7" key="1">
    <citation type="submission" date="2019-01" db="EMBL/GenBank/DDBJ databases">
        <title>Draft genome sequence of Psathyrella aberdarensis IHI B618.</title>
        <authorList>
            <person name="Buettner E."/>
            <person name="Kellner H."/>
        </authorList>
    </citation>
    <scope>NUCLEOTIDE SEQUENCE [LARGE SCALE GENOMIC DNA]</scope>
    <source>
        <strain evidence="6 7">IHI B618</strain>
    </source>
</reference>
<feature type="region of interest" description="Disordered" evidence="3">
    <location>
        <begin position="193"/>
        <end position="328"/>
    </location>
</feature>
<feature type="compositionally biased region" description="Polar residues" evidence="3">
    <location>
        <begin position="567"/>
        <end position="583"/>
    </location>
</feature>
<feature type="compositionally biased region" description="Polar residues" evidence="3">
    <location>
        <begin position="116"/>
        <end position="146"/>
    </location>
</feature>
<evidence type="ECO:0000256" key="3">
    <source>
        <dbReference type="SAM" id="MobiDB-lite"/>
    </source>
</evidence>
<dbReference type="SMART" id="SM00054">
    <property type="entry name" value="EFh"/>
    <property type="match status" value="1"/>
</dbReference>
<dbReference type="STRING" id="2316362.A0A4V1Q275"/>
<evidence type="ECO:0000313" key="7">
    <source>
        <dbReference type="Proteomes" id="UP000290288"/>
    </source>
</evidence>
<dbReference type="PANTHER" id="PTHR45615:SF80">
    <property type="entry name" value="GRIP DOMAIN-CONTAINING PROTEIN"/>
    <property type="match status" value="1"/>
</dbReference>
<feature type="region of interest" description="Disordered" evidence="3">
    <location>
        <begin position="98"/>
        <end position="181"/>
    </location>
</feature>
<accession>A0A4V1Q275</accession>
<feature type="compositionally biased region" description="Basic and acidic residues" evidence="3">
    <location>
        <begin position="307"/>
        <end position="321"/>
    </location>
</feature>
<evidence type="ECO:0000256" key="1">
    <source>
        <dbReference type="ARBA" id="ARBA00022837"/>
    </source>
</evidence>
<keyword evidence="1" id="KW-0106">Calcium</keyword>
<organism evidence="6 7">
    <name type="scientific">Candolleomyces aberdarensis</name>
    <dbReference type="NCBI Taxonomy" id="2316362"/>
    <lineage>
        <taxon>Eukaryota</taxon>
        <taxon>Fungi</taxon>
        <taxon>Dikarya</taxon>
        <taxon>Basidiomycota</taxon>
        <taxon>Agaricomycotina</taxon>
        <taxon>Agaricomycetes</taxon>
        <taxon>Agaricomycetidae</taxon>
        <taxon>Agaricales</taxon>
        <taxon>Agaricineae</taxon>
        <taxon>Psathyrellaceae</taxon>
        <taxon>Candolleomyces</taxon>
    </lineage>
</organism>
<dbReference type="Proteomes" id="UP000290288">
    <property type="component" value="Unassembled WGS sequence"/>
</dbReference>
<dbReference type="SUPFAM" id="SSF47473">
    <property type="entry name" value="EF-hand"/>
    <property type="match status" value="1"/>
</dbReference>
<dbReference type="Gene3D" id="1.10.238.10">
    <property type="entry name" value="EF-hand"/>
    <property type="match status" value="1"/>
</dbReference>
<dbReference type="SMART" id="SM00027">
    <property type="entry name" value="EH"/>
    <property type="match status" value="1"/>
</dbReference>
<evidence type="ECO:0000256" key="2">
    <source>
        <dbReference type="SAM" id="Coils"/>
    </source>
</evidence>
<feature type="coiled-coil region" evidence="2">
    <location>
        <begin position="329"/>
        <end position="356"/>
    </location>
</feature>
<comment type="caution">
    <text evidence="6">The sequence shown here is derived from an EMBL/GenBank/DDBJ whole genome shotgun (WGS) entry which is preliminary data.</text>
</comment>
<proteinExistence type="predicted"/>
<feature type="compositionally biased region" description="Basic and acidic residues" evidence="3">
    <location>
        <begin position="519"/>
        <end position="544"/>
    </location>
</feature>
<dbReference type="GO" id="GO:0005509">
    <property type="term" value="F:calcium ion binding"/>
    <property type="evidence" value="ECO:0007669"/>
    <property type="project" value="InterPro"/>
</dbReference>
<feature type="region of interest" description="Disordered" evidence="3">
    <location>
        <begin position="428"/>
        <end position="453"/>
    </location>
</feature>
<dbReference type="InterPro" id="IPR002048">
    <property type="entry name" value="EF_hand_dom"/>
</dbReference>
<protein>
    <submittedName>
        <fullName evidence="6">Uncharacterized protein</fullName>
    </submittedName>
</protein>
<dbReference type="PROSITE" id="PS00018">
    <property type="entry name" value="EF_HAND_1"/>
    <property type="match status" value="1"/>
</dbReference>
<keyword evidence="7" id="KW-1185">Reference proteome</keyword>
<dbReference type="OrthoDB" id="524326at2759"/>
<dbReference type="PROSITE" id="PS50031">
    <property type="entry name" value="EH"/>
    <property type="match status" value="1"/>
</dbReference>
<gene>
    <name evidence="6" type="ORF">EST38_g11742</name>
</gene>
<feature type="compositionally biased region" description="Pro residues" evidence="3">
    <location>
        <begin position="211"/>
        <end position="228"/>
    </location>
</feature>
<dbReference type="EMBL" id="SDEE01000763">
    <property type="protein sequence ID" value="RXW14108.1"/>
    <property type="molecule type" value="Genomic_DNA"/>
</dbReference>
<dbReference type="Pfam" id="PF12763">
    <property type="entry name" value="EH"/>
    <property type="match status" value="1"/>
</dbReference>
<sequence length="597" mass="66170">MFSPTPEELDLVADILLFTNTKESRILPTESAIDVFERSDLSREELREIWRLADKDKNGMLTSKELAVALRLIGWVQVGEPLAQHLIELPGPLPTLKGISDVEKKTGPAFAPPQFSPRQGNRSMTMPSSNGRSQHSATSSIESVNAQAPPKPPTPLQAARSEPLPEVKNEQPNPIVGLPPASLENLTFLTSPSMRRKAGHSRGPSRSLTGPPQPQVNPPGPPPLPPSPQSTTSTTPTSGARAEITELTEQANPEPPEIEPIVQSPQPQSASHAEEPKAPSSLPSPVEREAEPPAPAITVEDSVTVEDPAKPEDPPTVKDEDSSADSEEISRLKALLEASQNREAQMEVQLKELETTMHQIIGVNEEEVKKQEAQFNEATLRITELDRFEGLFLEAASNLEKVKKELDGVKKEKDDEIRKLQETLAKKEEQISQLEKREKQAAGEQAEREKKAQADIKRLTAENLRLSQRLEEQHRASDKEKNALNARIQELEVLAADLQWSEVEHDLQHALEEANQESDSLKQRLREVEGKVSQQQRDRERHEVEMSMLQRQLVELRRENARMALANATSNSLPRSPVRSGTTDEPPPPAYDDAVLV</sequence>
<dbReference type="InterPro" id="IPR011992">
    <property type="entry name" value="EF-hand-dom_pair"/>
</dbReference>
<dbReference type="AlphaFoldDB" id="A0A4V1Q275"/>
<evidence type="ECO:0000313" key="6">
    <source>
        <dbReference type="EMBL" id="RXW14108.1"/>
    </source>
</evidence>
<name>A0A4V1Q275_9AGAR</name>
<dbReference type="PANTHER" id="PTHR45615">
    <property type="entry name" value="MYOSIN HEAVY CHAIN, NON-MUSCLE"/>
    <property type="match status" value="1"/>
</dbReference>
<feature type="region of interest" description="Disordered" evidence="3">
    <location>
        <begin position="512"/>
        <end position="544"/>
    </location>
</feature>
<dbReference type="InterPro" id="IPR000261">
    <property type="entry name" value="EH_dom"/>
</dbReference>
<feature type="domain" description="EF-hand" evidence="5">
    <location>
        <begin position="41"/>
        <end position="76"/>
    </location>
</feature>
<dbReference type="PROSITE" id="PS50222">
    <property type="entry name" value="EF_HAND_2"/>
    <property type="match status" value="1"/>
</dbReference>
<dbReference type="InterPro" id="IPR018247">
    <property type="entry name" value="EF_Hand_1_Ca_BS"/>
</dbReference>